<evidence type="ECO:0000313" key="2">
    <source>
        <dbReference type="EMBL" id="VEL28723.1"/>
    </source>
</evidence>
<dbReference type="AlphaFoldDB" id="A0A3S5CQT0"/>
<protein>
    <submittedName>
        <fullName evidence="2">Uncharacterized protein</fullName>
    </submittedName>
</protein>
<keyword evidence="3" id="KW-1185">Reference proteome</keyword>
<accession>A0A3S5CQT0</accession>
<feature type="compositionally biased region" description="Polar residues" evidence="1">
    <location>
        <begin position="129"/>
        <end position="140"/>
    </location>
</feature>
<sequence>MDFQNPSIAFVIQRPSCTGRTLSNSGMAGSSLAGQQKRARYPVIDDSDADWTTGSGANSRSVVGSCGSVARRGQSSSQTFVGQDEEIRSTSAGLVMHRVAEHHLGQPPAQRRMQQQQLKHAYLPPHPAPSQQATSGQTQLQNHRGLQVQQQVKFLVYVLQT</sequence>
<reference evidence="2" key="1">
    <citation type="submission" date="2018-11" db="EMBL/GenBank/DDBJ databases">
        <authorList>
            <consortium name="Pathogen Informatics"/>
        </authorList>
    </citation>
    <scope>NUCLEOTIDE SEQUENCE</scope>
</reference>
<dbReference type="EMBL" id="CAAALY010097238">
    <property type="protein sequence ID" value="VEL28723.1"/>
    <property type="molecule type" value="Genomic_DNA"/>
</dbReference>
<organism evidence="2 3">
    <name type="scientific">Protopolystoma xenopodis</name>
    <dbReference type="NCBI Taxonomy" id="117903"/>
    <lineage>
        <taxon>Eukaryota</taxon>
        <taxon>Metazoa</taxon>
        <taxon>Spiralia</taxon>
        <taxon>Lophotrochozoa</taxon>
        <taxon>Platyhelminthes</taxon>
        <taxon>Monogenea</taxon>
        <taxon>Polyopisthocotylea</taxon>
        <taxon>Polystomatidea</taxon>
        <taxon>Polystomatidae</taxon>
        <taxon>Protopolystoma</taxon>
    </lineage>
</organism>
<comment type="caution">
    <text evidence="2">The sequence shown here is derived from an EMBL/GenBank/DDBJ whole genome shotgun (WGS) entry which is preliminary data.</text>
</comment>
<name>A0A3S5CQT0_9PLAT</name>
<feature type="compositionally biased region" description="Polar residues" evidence="1">
    <location>
        <begin position="52"/>
        <end position="62"/>
    </location>
</feature>
<feature type="region of interest" description="Disordered" evidence="1">
    <location>
        <begin position="113"/>
        <end position="140"/>
    </location>
</feature>
<feature type="region of interest" description="Disordered" evidence="1">
    <location>
        <begin position="52"/>
        <end position="85"/>
    </location>
</feature>
<evidence type="ECO:0000256" key="1">
    <source>
        <dbReference type="SAM" id="MobiDB-lite"/>
    </source>
</evidence>
<gene>
    <name evidence="2" type="ORF">PXEA_LOCUS22163</name>
</gene>
<evidence type="ECO:0000313" key="3">
    <source>
        <dbReference type="Proteomes" id="UP000784294"/>
    </source>
</evidence>
<proteinExistence type="predicted"/>
<dbReference type="Proteomes" id="UP000784294">
    <property type="component" value="Unassembled WGS sequence"/>
</dbReference>